<dbReference type="PANTHER" id="PTHR33744:SF1">
    <property type="entry name" value="DNA-BINDING TRANSCRIPTIONAL ACTIVATOR ADER"/>
    <property type="match status" value="1"/>
</dbReference>
<evidence type="ECO:0000313" key="3">
    <source>
        <dbReference type="Proteomes" id="UP000035704"/>
    </source>
</evidence>
<dbReference type="Proteomes" id="UP000035704">
    <property type="component" value="Chromosome"/>
</dbReference>
<dbReference type="EMBL" id="CP009687">
    <property type="protein sequence ID" value="AKL95067.1"/>
    <property type="molecule type" value="Genomic_DNA"/>
</dbReference>
<dbReference type="Pfam" id="PF07905">
    <property type="entry name" value="PucR"/>
    <property type="match status" value="1"/>
</dbReference>
<accession>A0A0D8ICY9</accession>
<dbReference type="InterPro" id="IPR051448">
    <property type="entry name" value="CdaR-like_regulators"/>
</dbReference>
<name>A0A0D8ICY9_9CLOT</name>
<protein>
    <submittedName>
        <fullName evidence="2">Sugar diacid utilization regulator</fullName>
    </submittedName>
</protein>
<dbReference type="InterPro" id="IPR041522">
    <property type="entry name" value="CdaR_GGDEF"/>
</dbReference>
<evidence type="ECO:0000313" key="2">
    <source>
        <dbReference type="EMBL" id="AKL95067.1"/>
    </source>
</evidence>
<dbReference type="InterPro" id="IPR000160">
    <property type="entry name" value="GGDEF_dom"/>
</dbReference>
<dbReference type="Pfam" id="PF17853">
    <property type="entry name" value="GGDEF_2"/>
    <property type="match status" value="1"/>
</dbReference>
<reference evidence="2 3" key="1">
    <citation type="submission" date="2014-10" db="EMBL/GenBank/DDBJ databases">
        <title>Genome sequence of Clostridium aceticum DSM 1496.</title>
        <authorList>
            <person name="Poehlein A."/>
            <person name="Schiel-Bengelsdorf B."/>
            <person name="Gottschalk G."/>
            <person name="Duerre P."/>
            <person name="Daniel R."/>
        </authorList>
    </citation>
    <scope>NUCLEOTIDE SEQUENCE [LARGE SCALE GENOMIC DNA]</scope>
    <source>
        <strain evidence="2 3">DSM 1496</strain>
    </source>
</reference>
<dbReference type="InterPro" id="IPR042070">
    <property type="entry name" value="PucR_C-HTH_sf"/>
</dbReference>
<dbReference type="Gene3D" id="1.10.10.2840">
    <property type="entry name" value="PucR C-terminal helix-turn-helix domain"/>
    <property type="match status" value="1"/>
</dbReference>
<proteinExistence type="inferred from homology"/>
<sequence>MSICCQELFALPSLKSLKLIAGKEGLHRNIRWVYAAEVIEDVTELTQWLYGGELVIITGIGIRNEETIFLELIEKIYEKNLAGLIVFIGPYIGEIPISVIERANKLNIPLFALPWEVPLVEVTQDICTHLVHREKQYNDVEQFLQQILFFEGESSKSLEEQAARIGFNFDQSHRVVVIKPDNLSSFIKDNQIKESTILSLKKQIRQIMEQYSTDTYKGFFLFLNDAMFILVNGEIFNKQILRETLSLLQEKIQQKIGLTTSVGIGTKYSQFSQYKKSMEEARQALKISNQKNLKNQIVFYEEMGIFSLLWEVKNLDVLRKIHKNMLFPLYEYDKVNETHLVDTLEKFLNNGRSMHTTAKQLFIHRNTLKYRLEKIEQLTGYSLNNQEDCFHFQLAYYIHDFLNI</sequence>
<dbReference type="KEGG" id="cace:CACET_c16180"/>
<dbReference type="InterPro" id="IPR025736">
    <property type="entry name" value="PucR_C-HTH_dom"/>
</dbReference>
<keyword evidence="3" id="KW-1185">Reference proteome</keyword>
<comment type="similarity">
    <text evidence="1">Belongs to the CdaR family.</text>
</comment>
<dbReference type="STRING" id="84022.CACET_c16180"/>
<organism evidence="2 3">
    <name type="scientific">Clostridium aceticum</name>
    <dbReference type="NCBI Taxonomy" id="84022"/>
    <lineage>
        <taxon>Bacteria</taxon>
        <taxon>Bacillati</taxon>
        <taxon>Bacillota</taxon>
        <taxon>Clostridia</taxon>
        <taxon>Eubacteriales</taxon>
        <taxon>Clostridiaceae</taxon>
        <taxon>Clostridium</taxon>
    </lineage>
</organism>
<dbReference type="RefSeq" id="WP_044823806.1">
    <property type="nucleotide sequence ID" value="NZ_CP009687.1"/>
</dbReference>
<gene>
    <name evidence="2" type="ORF">CACET_c16180</name>
</gene>
<evidence type="ECO:0000256" key="1">
    <source>
        <dbReference type="ARBA" id="ARBA00006754"/>
    </source>
</evidence>
<dbReference type="AlphaFoldDB" id="A0A0D8ICY9"/>
<dbReference type="PANTHER" id="PTHR33744">
    <property type="entry name" value="CARBOHYDRATE DIACID REGULATOR"/>
    <property type="match status" value="1"/>
</dbReference>
<dbReference type="PROSITE" id="PS50887">
    <property type="entry name" value="GGDEF"/>
    <property type="match status" value="1"/>
</dbReference>
<dbReference type="OrthoDB" id="143422at2"/>
<dbReference type="InterPro" id="IPR012914">
    <property type="entry name" value="PucR_dom"/>
</dbReference>
<dbReference type="Pfam" id="PF13556">
    <property type="entry name" value="HTH_30"/>
    <property type="match status" value="1"/>
</dbReference>
<dbReference type="PATRIC" id="fig|84022.5.peg.3074"/>